<gene>
    <name evidence="1" type="ORF">MAA_10916</name>
</gene>
<dbReference type="RefSeq" id="XP_011411164.1">
    <property type="nucleotide sequence ID" value="XM_011412862.1"/>
</dbReference>
<dbReference type="GeneID" id="23632365"/>
<keyword evidence="2" id="KW-1185">Reference proteome</keyword>
<comment type="caution">
    <text evidence="1">The sequence shown here is derived from an EMBL/GenBank/DDBJ whole genome shotgun (WGS) entry which is preliminary data.</text>
</comment>
<reference evidence="1 2" key="2">
    <citation type="journal article" date="2014" name="Proc. Natl. Acad. Sci. U.S.A.">
        <title>Trajectory and genomic determinants of fungal-pathogen speciation and host adaptation.</title>
        <authorList>
            <person name="Hu X."/>
            <person name="Xiao G."/>
            <person name="Zheng P."/>
            <person name="Shang Y."/>
            <person name="Su Y."/>
            <person name="Zhang X."/>
            <person name="Liu X."/>
            <person name="Zhan S."/>
            <person name="St Leger R.J."/>
            <person name="Wang C."/>
        </authorList>
    </citation>
    <scope>GENOME REANNOTATION</scope>
    <source>
        <strain evidence="2">ARSEF 23 / ATCC MYA-3075</strain>
    </source>
</reference>
<dbReference type="EMBL" id="ADNJ02000003">
    <property type="protein sequence ID" value="KHO11401.1"/>
    <property type="molecule type" value="Genomic_DNA"/>
</dbReference>
<dbReference type="AlphaFoldDB" id="A0A0B2XHL7"/>
<dbReference type="HOGENOM" id="CLU_1489345_0_0_1"/>
<reference evidence="1 2" key="1">
    <citation type="journal article" date="2011" name="PLoS Genet.">
        <title>Genome sequencing and comparative transcriptomics of the model entomopathogenic fungi Metarhizium anisopliae and M. acridum.</title>
        <authorList>
            <person name="Gao Q."/>
            <person name="Jin K."/>
            <person name="Ying S.H."/>
            <person name="Zhang Y."/>
            <person name="Xiao G."/>
            <person name="Shang Y."/>
            <person name="Duan Z."/>
            <person name="Hu X."/>
            <person name="Xie X.Q."/>
            <person name="Zhou G."/>
            <person name="Peng G."/>
            <person name="Luo Z."/>
            <person name="Huang W."/>
            <person name="Wang B."/>
            <person name="Fang W."/>
            <person name="Wang S."/>
            <person name="Zhong Y."/>
            <person name="Ma L.J."/>
            <person name="St Leger R.J."/>
            <person name="Zhao G.P."/>
            <person name="Pei Y."/>
            <person name="Feng M.G."/>
            <person name="Xia Y."/>
            <person name="Wang C."/>
        </authorList>
    </citation>
    <scope>NUCLEOTIDE SEQUENCE [LARGE SCALE GENOMIC DNA]</scope>
    <source>
        <strain evidence="2">ARSEF 23 / ATCC MYA-3075</strain>
    </source>
</reference>
<dbReference type="Proteomes" id="UP000002498">
    <property type="component" value="Unassembled WGS sequence"/>
</dbReference>
<organism evidence="1 2">
    <name type="scientific">Metarhizium robertsii (strain ARSEF 23 / ATCC MYA-3075)</name>
    <name type="common">Metarhizium anisopliae (strain ARSEF 23)</name>
    <dbReference type="NCBI Taxonomy" id="655844"/>
    <lineage>
        <taxon>Eukaryota</taxon>
        <taxon>Fungi</taxon>
        <taxon>Dikarya</taxon>
        <taxon>Ascomycota</taxon>
        <taxon>Pezizomycotina</taxon>
        <taxon>Sordariomycetes</taxon>
        <taxon>Hypocreomycetidae</taxon>
        <taxon>Hypocreales</taxon>
        <taxon>Clavicipitaceae</taxon>
        <taxon>Metarhizium</taxon>
    </lineage>
</organism>
<dbReference type="OrthoDB" id="3365399at2759"/>
<accession>A0A0B2XHL7</accession>
<sequence>MRDKMETPSRPKGKKLPFKATVLCKVTSQNVETIHDEKLSAEDDGLDLFRRSKEMEPIIAAELQRSLKKKQRLEDERRQSAKSKRLLDDNIEREVIANAESGTFSQVARSMSPVASELVKDSREIVRLVYICAYLRDVGVMQLTITSKFVTPLASKRMRLDSTLLRNASLDMDNADTTLVA</sequence>
<evidence type="ECO:0000313" key="1">
    <source>
        <dbReference type="EMBL" id="KHO11401.1"/>
    </source>
</evidence>
<protein>
    <submittedName>
        <fullName evidence="1">Ribonuclease H-like protein</fullName>
    </submittedName>
</protein>
<dbReference type="KEGG" id="maj:MAA_10916"/>
<name>A0A0B2XHL7_METRA</name>
<proteinExistence type="predicted"/>
<evidence type="ECO:0000313" key="2">
    <source>
        <dbReference type="Proteomes" id="UP000002498"/>
    </source>
</evidence>